<dbReference type="PROSITE" id="PS50075">
    <property type="entry name" value="CARRIER"/>
    <property type="match status" value="1"/>
</dbReference>
<dbReference type="InterPro" id="IPR006162">
    <property type="entry name" value="Ppantetheine_attach_site"/>
</dbReference>
<dbReference type="EC" id="3.1.2.14" evidence="1"/>
<dbReference type="Gene3D" id="3.40.50.1820">
    <property type="entry name" value="alpha/beta hydrolase"/>
    <property type="match status" value="2"/>
</dbReference>
<dbReference type="GO" id="GO:0031177">
    <property type="term" value="F:phosphopantetheine binding"/>
    <property type="evidence" value="ECO:0007669"/>
    <property type="project" value="InterPro"/>
</dbReference>
<dbReference type="Pfam" id="PF13602">
    <property type="entry name" value="ADH_zinc_N_2"/>
    <property type="match status" value="1"/>
</dbReference>
<dbReference type="GO" id="GO:0005737">
    <property type="term" value="C:cytoplasm"/>
    <property type="evidence" value="ECO:0007669"/>
    <property type="project" value="TreeGrafter"/>
</dbReference>
<dbReference type="FunFam" id="3.90.180.10:FF:000015">
    <property type="entry name" value="Fatty acid synthase"/>
    <property type="match status" value="1"/>
</dbReference>
<evidence type="ECO:0000256" key="14">
    <source>
        <dbReference type="ARBA" id="ARBA00023098"/>
    </source>
</evidence>
<dbReference type="InterPro" id="IPR049391">
    <property type="entry name" value="FAS_pseudo-KR"/>
</dbReference>
<dbReference type="OrthoDB" id="329835at2759"/>
<gene>
    <name evidence="20" type="ORF">F7725_014763</name>
</gene>
<dbReference type="EC" id="4.2.1.59" evidence="3"/>
<accession>A0A7J5YX30</accession>
<dbReference type="InterPro" id="IPR013968">
    <property type="entry name" value="PKS_KR"/>
</dbReference>
<dbReference type="GO" id="GO:0016491">
    <property type="term" value="F:oxidoreductase activity"/>
    <property type="evidence" value="ECO:0007669"/>
    <property type="project" value="UniProtKB-KW"/>
</dbReference>
<dbReference type="PROSITE" id="PS00012">
    <property type="entry name" value="PHOSPHOPANTETHEINE"/>
    <property type="match status" value="1"/>
</dbReference>
<dbReference type="Gene3D" id="1.10.1200.10">
    <property type="entry name" value="ACP-like"/>
    <property type="match status" value="1"/>
</dbReference>
<keyword evidence="13" id="KW-0560">Oxidoreductase</keyword>
<keyword evidence="14" id="KW-0443">Lipid metabolism</keyword>
<dbReference type="Pfam" id="PF08659">
    <property type="entry name" value="KR"/>
    <property type="match status" value="1"/>
</dbReference>
<evidence type="ECO:0000313" key="20">
    <source>
        <dbReference type="EMBL" id="KAF3854075.1"/>
    </source>
</evidence>
<keyword evidence="12" id="KW-0521">NADP</keyword>
<dbReference type="Gene3D" id="3.90.180.10">
    <property type="entry name" value="Medium-chain alcohol dehydrogenases, catalytic domain"/>
    <property type="match status" value="1"/>
</dbReference>
<dbReference type="InterPro" id="IPR001031">
    <property type="entry name" value="Thioesterase"/>
</dbReference>
<evidence type="ECO:0000256" key="8">
    <source>
        <dbReference type="ARBA" id="ARBA00022516"/>
    </source>
</evidence>
<keyword evidence="15" id="KW-0275">Fatty acid biosynthesis</keyword>
<evidence type="ECO:0000256" key="7">
    <source>
        <dbReference type="ARBA" id="ARBA00022450"/>
    </source>
</evidence>
<dbReference type="Pfam" id="PF00550">
    <property type="entry name" value="PP-binding"/>
    <property type="match status" value="1"/>
</dbReference>
<dbReference type="FunFam" id="3.40.50.720:FF:000209">
    <property type="entry name" value="Polyketide synthase Pks12"/>
    <property type="match status" value="1"/>
</dbReference>
<keyword evidence="11" id="KW-0276">Fatty acid metabolism</keyword>
<evidence type="ECO:0000256" key="11">
    <source>
        <dbReference type="ARBA" id="ARBA00022832"/>
    </source>
</evidence>
<evidence type="ECO:0000256" key="12">
    <source>
        <dbReference type="ARBA" id="ARBA00022857"/>
    </source>
</evidence>
<evidence type="ECO:0000256" key="16">
    <source>
        <dbReference type="ARBA" id="ARBA00023239"/>
    </source>
</evidence>
<dbReference type="EC" id="2.3.1.39" evidence="5"/>
<dbReference type="GO" id="GO:0004313">
    <property type="term" value="F:[acyl-carrier-protein] S-acetyltransferase activity"/>
    <property type="evidence" value="ECO:0007669"/>
    <property type="project" value="UniProtKB-EC"/>
</dbReference>
<proteinExistence type="predicted"/>
<dbReference type="SUPFAM" id="SSF53474">
    <property type="entry name" value="alpha/beta-Hydrolases"/>
    <property type="match status" value="1"/>
</dbReference>
<dbReference type="Pfam" id="PF21149">
    <property type="entry name" value="FAS_pseudo-KR"/>
    <property type="match status" value="1"/>
</dbReference>
<dbReference type="GO" id="GO:0019171">
    <property type="term" value="F:(3R)-hydroxyacyl-[acyl-carrier-protein] dehydratase activity"/>
    <property type="evidence" value="ECO:0007669"/>
    <property type="project" value="UniProtKB-EC"/>
</dbReference>
<evidence type="ECO:0000256" key="17">
    <source>
        <dbReference type="ARBA" id="ARBA00023268"/>
    </source>
</evidence>
<dbReference type="SMART" id="SM00829">
    <property type="entry name" value="PKS_ER"/>
    <property type="match status" value="1"/>
</dbReference>
<dbReference type="Gene3D" id="3.40.50.720">
    <property type="entry name" value="NAD(P)-binding Rossmann-like Domain"/>
    <property type="match status" value="1"/>
</dbReference>
<dbReference type="FunFam" id="3.40.50.1820:FF:000105">
    <property type="entry name" value="Fatty acid synthase"/>
    <property type="match status" value="1"/>
</dbReference>
<evidence type="ECO:0000256" key="4">
    <source>
        <dbReference type="ARBA" id="ARBA00013256"/>
    </source>
</evidence>
<dbReference type="GO" id="GO:0006633">
    <property type="term" value="P:fatty acid biosynthetic process"/>
    <property type="evidence" value="ECO:0007669"/>
    <property type="project" value="UniProtKB-KW"/>
</dbReference>
<evidence type="ECO:0000313" key="21">
    <source>
        <dbReference type="Proteomes" id="UP000518266"/>
    </source>
</evidence>
<dbReference type="InterPro" id="IPR036291">
    <property type="entry name" value="NAD(P)-bd_dom_sf"/>
</dbReference>
<dbReference type="InterPro" id="IPR029063">
    <property type="entry name" value="SAM-dependent_MTases_sf"/>
</dbReference>
<dbReference type="EC" id="2.3.1.85" evidence="2"/>
<dbReference type="PANTHER" id="PTHR43775">
    <property type="entry name" value="FATTY ACID SYNTHASE"/>
    <property type="match status" value="1"/>
</dbReference>
<evidence type="ECO:0000256" key="6">
    <source>
        <dbReference type="ARBA" id="ARBA00018769"/>
    </source>
</evidence>
<dbReference type="EC" id="2.3.1.38" evidence="4"/>
<dbReference type="SUPFAM" id="SSF47336">
    <property type="entry name" value="ACP-like"/>
    <property type="match status" value="1"/>
</dbReference>
<dbReference type="EMBL" id="JAAKFY010000008">
    <property type="protein sequence ID" value="KAF3854075.1"/>
    <property type="molecule type" value="Genomic_DNA"/>
</dbReference>
<keyword evidence="21" id="KW-1185">Reference proteome</keyword>
<dbReference type="InterPro" id="IPR020806">
    <property type="entry name" value="PKS_PP-bd"/>
</dbReference>
<evidence type="ECO:0000256" key="9">
    <source>
        <dbReference type="ARBA" id="ARBA00022553"/>
    </source>
</evidence>
<keyword evidence="7" id="KW-0596">Phosphopantetheine</keyword>
<dbReference type="InterPro" id="IPR050091">
    <property type="entry name" value="PKS_NRPS_Biosynth_Enz"/>
</dbReference>
<comment type="caution">
    <text evidence="20">The sequence shown here is derived from an EMBL/GenBank/DDBJ whole genome shotgun (WGS) entry which is preliminary data.</text>
</comment>
<evidence type="ECO:0000256" key="15">
    <source>
        <dbReference type="ARBA" id="ARBA00023160"/>
    </source>
</evidence>
<comment type="catalytic activity">
    <reaction evidence="18">
        <text>acetyl-CoA + n malonyl-CoA + 2n NADPH + 2n H(+) = a long-chain fatty acid + (n+1) CoA + n CO2 + 2n NADP(+).</text>
        <dbReference type="EC" id="2.3.1.85"/>
    </reaction>
</comment>
<dbReference type="SUPFAM" id="SSF50129">
    <property type="entry name" value="GroES-like"/>
    <property type="match status" value="1"/>
</dbReference>
<dbReference type="Proteomes" id="UP000518266">
    <property type="component" value="Unassembled WGS sequence"/>
</dbReference>
<evidence type="ECO:0000256" key="1">
    <source>
        <dbReference type="ARBA" id="ARBA00012480"/>
    </source>
</evidence>
<keyword evidence="9" id="KW-0597">Phosphoprotein</keyword>
<dbReference type="GO" id="GO:0004314">
    <property type="term" value="F:[acyl-carrier-protein] S-malonyltransferase activity"/>
    <property type="evidence" value="ECO:0007669"/>
    <property type="project" value="UniProtKB-EC"/>
</dbReference>
<keyword evidence="17" id="KW-0511">Multifunctional enzyme</keyword>
<dbReference type="InterPro" id="IPR036736">
    <property type="entry name" value="ACP-like_sf"/>
</dbReference>
<evidence type="ECO:0000256" key="18">
    <source>
        <dbReference type="ARBA" id="ARBA00044883"/>
    </source>
</evidence>
<evidence type="ECO:0000256" key="3">
    <source>
        <dbReference type="ARBA" id="ARBA00013167"/>
    </source>
</evidence>
<keyword evidence="8" id="KW-0444">Lipid biosynthesis</keyword>
<dbReference type="SMART" id="SM00823">
    <property type="entry name" value="PKS_PP"/>
    <property type="match status" value="1"/>
</dbReference>
<dbReference type="CDD" id="cd05195">
    <property type="entry name" value="enoyl_red"/>
    <property type="match status" value="1"/>
</dbReference>
<feature type="domain" description="Carrier" evidence="19">
    <location>
        <begin position="767"/>
        <end position="844"/>
    </location>
</feature>
<dbReference type="Gene3D" id="3.40.50.150">
    <property type="entry name" value="Vaccinia Virus protein VP39"/>
    <property type="match status" value="1"/>
</dbReference>
<evidence type="ECO:0000256" key="2">
    <source>
        <dbReference type="ARBA" id="ARBA00012873"/>
    </source>
</evidence>
<dbReference type="SMART" id="SM00822">
    <property type="entry name" value="PKS_KR"/>
    <property type="match status" value="1"/>
</dbReference>
<dbReference type="AlphaFoldDB" id="A0A7J5YX30"/>
<dbReference type="SUPFAM" id="SSF51735">
    <property type="entry name" value="NAD(P)-binding Rossmann-fold domains"/>
    <property type="match status" value="2"/>
</dbReference>
<sequence length="1117" mass="122063">MVAFLSSTAQNNAQQGLLTQAEWQKVFSEASLSLVTVRKSFYGSALFLCRCQTSVKQPLFLPVDSTDYKWVETLKAKLAESSDTPVWLTASQAHCGIVGMVNCLRQEPGGDRIRSAFVSNLNESSAAPSLQPGQESMQSVLGGDLVMNVFRDGQWGVFRHQLITQDLSEEVTEQAYVNVLTRGDLSSLRWIASPLRYFVPSNPNVQLCHVYYSSLNFRDIMLATGKLPPDAIPGDLALQQCMLGMEFSGRDPAGKRVMGLLPARGLATCVDADKRFLWDVPSSWSVTLEQAASVPVVYATAFYSLVVRGRLRPGETVLIHSGSGGVGQAAIAIALSKKCKVFTTVGSAEKRSYLQQRFPQLSAESFANSRDTSFEQHILLHTQGKGADLVLNSLAEEKLQASIRCLARHGRFLEIGKYDLSNNNPLGMALFLKNVAFHGILLDALFEEGNHEWEDVSKLLKEGIMGGVVQPLKTTVFERDQVEEAFRYMAQGKHIGKVLLQVCHEEKGSAVQTASRVSFPAICRTFCPPSHSYIITGGLGGFGLELAQWLTERGAHKLVLTSRSGIRNGYQAKRVREWKSQGVEVLVSTNDVSTLQGTERLIAEAGSLGPLGGVFHLAMVLKDGMLENLTPELFLDVNKPKYDGTVNLDKVTRKSCPDLQHFVAFSSVSCGRGNAGQSNYGYANSAMERVCEKRRHDGLPGLAVQWGAIGDVGVVLETMGGNDAVIGGTLPQRITSCLEVLDRFLCQQRPVMSSFVLAERTVVKSEAGSKRDLVDAVGHILGVRDVSSLNPDASLADLGLDSLMGVEVRQTLERDYDIVMAMREIRQITINKLRELASSKSSGTNDSHNTAAKRESVHALLESDLTQLLVNPDGPTVTPLNKVQSQERALFLVQPDGPYRIAGYSFGACVAFEMCSQLQTLNLPVEYLFLFDGSHSYVAAYTQSYRAKLTPGKESEAETEALCAFIQQFTGIAYNKARVSTAVDLITSAHKNISRELLHFAATTFYYKLKAADGYVPTTKFHGNVTLLRAKTSSEYEQNLGSDYKLREVCDGKLSVHIIKGDHRSFLQGRGWSPSAPSSTAPCLTPQPHLHLHTNTTTFPTCLTPVSSGCGPLTSLE</sequence>
<evidence type="ECO:0000259" key="19">
    <source>
        <dbReference type="PROSITE" id="PS50075"/>
    </source>
</evidence>
<reference evidence="20 21" key="1">
    <citation type="submission" date="2020-03" db="EMBL/GenBank/DDBJ databases">
        <title>Dissostichus mawsoni Genome sequencing and assembly.</title>
        <authorList>
            <person name="Park H."/>
        </authorList>
    </citation>
    <scope>NUCLEOTIDE SEQUENCE [LARGE SCALE GENOMIC DNA]</scope>
    <source>
        <strain evidence="20">DM0001</strain>
        <tissue evidence="20">Muscle</tissue>
    </source>
</reference>
<dbReference type="InterPro" id="IPR009081">
    <property type="entry name" value="PP-bd_ACP"/>
</dbReference>
<dbReference type="InterPro" id="IPR011032">
    <property type="entry name" value="GroES-like_sf"/>
</dbReference>
<evidence type="ECO:0000256" key="5">
    <source>
        <dbReference type="ARBA" id="ARBA00013258"/>
    </source>
</evidence>
<protein>
    <recommendedName>
        <fullName evidence="6">Fatty acid synthase</fullName>
        <ecNumber evidence="4">2.3.1.38</ecNumber>
        <ecNumber evidence="5">2.3.1.39</ecNumber>
        <ecNumber evidence="2">2.3.1.85</ecNumber>
        <ecNumber evidence="1">3.1.2.14</ecNumber>
        <ecNumber evidence="3">4.2.1.59</ecNumber>
    </recommendedName>
</protein>
<organism evidence="20 21">
    <name type="scientific">Dissostichus mawsoni</name>
    <name type="common">Antarctic cod</name>
    <dbReference type="NCBI Taxonomy" id="36200"/>
    <lineage>
        <taxon>Eukaryota</taxon>
        <taxon>Metazoa</taxon>
        <taxon>Chordata</taxon>
        <taxon>Craniata</taxon>
        <taxon>Vertebrata</taxon>
        <taxon>Euteleostomi</taxon>
        <taxon>Actinopterygii</taxon>
        <taxon>Neopterygii</taxon>
        <taxon>Teleostei</taxon>
        <taxon>Neoteleostei</taxon>
        <taxon>Acanthomorphata</taxon>
        <taxon>Eupercaria</taxon>
        <taxon>Perciformes</taxon>
        <taxon>Notothenioidei</taxon>
        <taxon>Nototheniidae</taxon>
        <taxon>Dissostichus</taxon>
    </lineage>
</organism>
<keyword evidence="10" id="KW-0808">Transferase</keyword>
<name>A0A7J5YX30_DISMA</name>
<dbReference type="GO" id="GO:0004312">
    <property type="term" value="F:fatty acid synthase activity"/>
    <property type="evidence" value="ECO:0007669"/>
    <property type="project" value="UniProtKB-EC"/>
</dbReference>
<dbReference type="GO" id="GO:0016297">
    <property type="term" value="F:fatty acyl-[ACP] hydrolase activity"/>
    <property type="evidence" value="ECO:0007669"/>
    <property type="project" value="UniProtKB-EC"/>
</dbReference>
<keyword evidence="16" id="KW-0456">Lyase</keyword>
<evidence type="ECO:0000256" key="13">
    <source>
        <dbReference type="ARBA" id="ARBA00023002"/>
    </source>
</evidence>
<dbReference type="Pfam" id="PF00975">
    <property type="entry name" value="Thioesterase"/>
    <property type="match status" value="1"/>
</dbReference>
<dbReference type="CDD" id="cd08954">
    <property type="entry name" value="KR_1_FAS_SDR_x"/>
    <property type="match status" value="1"/>
</dbReference>
<dbReference type="InterPro" id="IPR020843">
    <property type="entry name" value="ER"/>
</dbReference>
<dbReference type="PANTHER" id="PTHR43775:SF7">
    <property type="entry name" value="FATTY ACID SYNTHASE"/>
    <property type="match status" value="1"/>
</dbReference>
<dbReference type="InterPro" id="IPR029058">
    <property type="entry name" value="AB_hydrolase_fold"/>
</dbReference>
<evidence type="ECO:0000256" key="10">
    <source>
        <dbReference type="ARBA" id="ARBA00022679"/>
    </source>
</evidence>
<dbReference type="FunFam" id="1.10.1200.10:FF:000013">
    <property type="entry name" value="Fatty acid synthase"/>
    <property type="match status" value="1"/>
</dbReference>
<dbReference type="InterPro" id="IPR057326">
    <property type="entry name" value="KR_dom"/>
</dbReference>